<reference evidence="2 3" key="1">
    <citation type="journal article" date="2021" name="Elife">
        <title>Chloroplast acquisition without the gene transfer in kleptoplastic sea slugs, Plakobranchus ocellatus.</title>
        <authorList>
            <person name="Maeda T."/>
            <person name="Takahashi S."/>
            <person name="Yoshida T."/>
            <person name="Shimamura S."/>
            <person name="Takaki Y."/>
            <person name="Nagai Y."/>
            <person name="Toyoda A."/>
            <person name="Suzuki Y."/>
            <person name="Arimoto A."/>
            <person name="Ishii H."/>
            <person name="Satoh N."/>
            <person name="Nishiyama T."/>
            <person name="Hasebe M."/>
            <person name="Maruyama T."/>
            <person name="Minagawa J."/>
            <person name="Obokata J."/>
            <person name="Shigenobu S."/>
        </authorList>
    </citation>
    <scope>NUCLEOTIDE SEQUENCE [LARGE SCALE GENOMIC DNA]</scope>
</reference>
<feature type="compositionally biased region" description="Polar residues" evidence="1">
    <location>
        <begin position="41"/>
        <end position="55"/>
    </location>
</feature>
<dbReference type="AlphaFoldDB" id="A0AAV4CEP3"/>
<proteinExistence type="predicted"/>
<comment type="caution">
    <text evidence="2">The sequence shown here is derived from an EMBL/GenBank/DDBJ whole genome shotgun (WGS) entry which is preliminary data.</text>
</comment>
<evidence type="ECO:0000313" key="2">
    <source>
        <dbReference type="EMBL" id="GFO31236.1"/>
    </source>
</evidence>
<organism evidence="2 3">
    <name type="scientific">Plakobranchus ocellatus</name>
    <dbReference type="NCBI Taxonomy" id="259542"/>
    <lineage>
        <taxon>Eukaryota</taxon>
        <taxon>Metazoa</taxon>
        <taxon>Spiralia</taxon>
        <taxon>Lophotrochozoa</taxon>
        <taxon>Mollusca</taxon>
        <taxon>Gastropoda</taxon>
        <taxon>Heterobranchia</taxon>
        <taxon>Euthyneura</taxon>
        <taxon>Panpulmonata</taxon>
        <taxon>Sacoglossa</taxon>
        <taxon>Placobranchoidea</taxon>
        <taxon>Plakobranchidae</taxon>
        <taxon>Plakobranchus</taxon>
    </lineage>
</organism>
<protein>
    <submittedName>
        <fullName evidence="2">Uncharacterized protein</fullName>
    </submittedName>
</protein>
<accession>A0AAV4CEP3</accession>
<gene>
    <name evidence="2" type="ORF">PoB_005774100</name>
</gene>
<evidence type="ECO:0000256" key="1">
    <source>
        <dbReference type="SAM" id="MobiDB-lite"/>
    </source>
</evidence>
<feature type="region of interest" description="Disordered" evidence="1">
    <location>
        <begin position="31"/>
        <end position="57"/>
    </location>
</feature>
<dbReference type="Proteomes" id="UP000735302">
    <property type="component" value="Unassembled WGS sequence"/>
</dbReference>
<evidence type="ECO:0000313" key="3">
    <source>
        <dbReference type="Proteomes" id="UP000735302"/>
    </source>
</evidence>
<sequence length="96" mass="11027">MREKSITHIFKQTVRTHKPSAISHHGLLSLNTHTLHGPTRDGQQSTETRPRSQLSPARPCHCRALTRCLITEIDGRPPLLTMETTRERQRRTCITH</sequence>
<keyword evidence="3" id="KW-1185">Reference proteome</keyword>
<name>A0AAV4CEP3_9GAST</name>
<dbReference type="EMBL" id="BLXT01006366">
    <property type="protein sequence ID" value="GFO31236.1"/>
    <property type="molecule type" value="Genomic_DNA"/>
</dbReference>